<keyword evidence="2" id="KW-1185">Reference proteome</keyword>
<dbReference type="EMBL" id="JWZX01003232">
    <property type="protein sequence ID" value="KOO22977.1"/>
    <property type="molecule type" value="Genomic_DNA"/>
</dbReference>
<proteinExistence type="predicted"/>
<dbReference type="AlphaFoldDB" id="A0A0M0J9H7"/>
<evidence type="ECO:0000313" key="1">
    <source>
        <dbReference type="EMBL" id="KOO22977.1"/>
    </source>
</evidence>
<dbReference type="Proteomes" id="UP000037460">
    <property type="component" value="Unassembled WGS sequence"/>
</dbReference>
<sequence>MLRVRGGMGAGTREWAFTEILNWWLDDPASPQLFWLTGGGGTGNSMLRSAFRPLAAMLAHRLPGYKEKLEAKGLVSKVQSPKRPLLIVLDVLDELPKESYAWRHHQPPLSWLKLFVSDVARGFPDQAGALQTIVDWLTGEIAEGSSIREQSDEFNAQCKDGHAMLAEGFIAWRRYATPPEGRAPDDEANGCDTAFCTGRESRPFERFDNGFLSSVAKDYHELPGVDGVDLTVAVELRRFVGKYMDVLQRDNGAAPDASAVFRAAAASQLSSVQPTRALNSQEKDACIGSLSLKLAISSVAVCGTRIGDGKDGGKNIDQSKSLLKAGFQDGTIKVWDSVTHVITATIAVCCAACNTTSRGVAGAYK</sequence>
<organism evidence="1 2">
    <name type="scientific">Chrysochromulina tobinii</name>
    <dbReference type="NCBI Taxonomy" id="1460289"/>
    <lineage>
        <taxon>Eukaryota</taxon>
        <taxon>Haptista</taxon>
        <taxon>Haptophyta</taxon>
        <taxon>Prymnesiophyceae</taxon>
        <taxon>Prymnesiales</taxon>
        <taxon>Chrysochromulinaceae</taxon>
        <taxon>Chrysochromulina</taxon>
    </lineage>
</organism>
<reference evidence="2" key="1">
    <citation type="journal article" date="2015" name="PLoS Genet.">
        <title>Genome Sequence and Transcriptome Analyses of Chrysochromulina tobin: Metabolic Tools for Enhanced Algal Fitness in the Prominent Order Prymnesiales (Haptophyceae).</title>
        <authorList>
            <person name="Hovde B.T."/>
            <person name="Deodato C.R."/>
            <person name="Hunsperger H.M."/>
            <person name="Ryken S.A."/>
            <person name="Yost W."/>
            <person name="Jha R.K."/>
            <person name="Patterson J."/>
            <person name="Monnat R.J. Jr."/>
            <person name="Barlow S.B."/>
            <person name="Starkenburg S.R."/>
            <person name="Cattolico R.A."/>
        </authorList>
    </citation>
    <scope>NUCLEOTIDE SEQUENCE</scope>
    <source>
        <strain evidence="2">CCMP291</strain>
    </source>
</reference>
<gene>
    <name evidence="1" type="ORF">Ctob_004606</name>
</gene>
<protein>
    <submittedName>
        <fullName evidence="1">Uncharacterized protein</fullName>
    </submittedName>
</protein>
<evidence type="ECO:0000313" key="2">
    <source>
        <dbReference type="Proteomes" id="UP000037460"/>
    </source>
</evidence>
<comment type="caution">
    <text evidence="1">The sequence shown here is derived from an EMBL/GenBank/DDBJ whole genome shotgun (WGS) entry which is preliminary data.</text>
</comment>
<accession>A0A0M0J9H7</accession>
<name>A0A0M0J9H7_9EUKA</name>